<dbReference type="Proteomes" id="UP000001292">
    <property type="component" value="Unassembled WGS sequence"/>
</dbReference>
<sequence>MMSIGPITFQVYHKRVVNVLLLILSRMLVVSSFLADAMYICQNWRLEQSILNINYGCGRIAAGVCISLMAIGQFVGSALIVTRKRIYVSTGLLWLAGYLRMALNPTQRNLAKYFQVCNVISALMLIVLRSRRTAVVAFLLLTIVNWKDMERYLWIVFYKFGEKLMAYQKNSTVGLTGLQHGDMQTLDDPSLASRESFWHKVSVAGGFIFIVVNGHLNIMF</sequence>
<dbReference type="GO" id="GO:0016020">
    <property type="term" value="C:membrane"/>
    <property type="evidence" value="ECO:0007669"/>
    <property type="project" value="UniProtKB-SubCell"/>
</dbReference>
<evidence type="ECO:0000256" key="6">
    <source>
        <dbReference type="SAM" id="Phobius"/>
    </source>
</evidence>
<evidence type="ECO:0000256" key="2">
    <source>
        <dbReference type="ARBA" id="ARBA00006945"/>
    </source>
</evidence>
<dbReference type="EMBL" id="CH480815">
    <property type="protein sequence ID" value="EDW42444.1"/>
    <property type="molecule type" value="Genomic_DNA"/>
</dbReference>
<feature type="transmembrane region" description="Helical" evidence="6">
    <location>
        <begin position="20"/>
        <end position="39"/>
    </location>
</feature>
<accession>B4HGX3</accession>
<dbReference type="OrthoDB" id="7859621at2759"/>
<organism evidence="8">
    <name type="scientific">Drosophila sechellia</name>
    <name type="common">Fruit fly</name>
    <dbReference type="NCBI Taxonomy" id="7238"/>
    <lineage>
        <taxon>Eukaryota</taxon>
        <taxon>Metazoa</taxon>
        <taxon>Ecdysozoa</taxon>
        <taxon>Arthropoda</taxon>
        <taxon>Hexapoda</taxon>
        <taxon>Insecta</taxon>
        <taxon>Pterygota</taxon>
        <taxon>Neoptera</taxon>
        <taxon>Endopterygota</taxon>
        <taxon>Diptera</taxon>
        <taxon>Brachycera</taxon>
        <taxon>Muscomorpha</taxon>
        <taxon>Ephydroidea</taxon>
        <taxon>Drosophilidae</taxon>
        <taxon>Drosophila</taxon>
        <taxon>Sophophora</taxon>
    </lineage>
</organism>
<dbReference type="InterPro" id="IPR002995">
    <property type="entry name" value="Surf4"/>
</dbReference>
<dbReference type="OMA" id="RESFWHK"/>
<dbReference type="HOGENOM" id="CLU_104330_0_0_1"/>
<dbReference type="KEGG" id="dse:6606658"/>
<keyword evidence="8" id="KW-1185">Reference proteome</keyword>
<keyword evidence="4 6" id="KW-1133">Transmembrane helix</keyword>
<comment type="subcellular location">
    <subcellularLocation>
        <location evidence="1">Membrane</location>
        <topology evidence="1">Multi-pass membrane protein</topology>
    </subcellularLocation>
</comment>
<proteinExistence type="inferred from homology"/>
<dbReference type="Pfam" id="PF02077">
    <property type="entry name" value="SURF4"/>
    <property type="match status" value="1"/>
</dbReference>
<keyword evidence="3 6" id="KW-0812">Transmembrane</keyword>
<dbReference type="STRING" id="7238.B4HGX3"/>
<evidence type="ECO:0000313" key="8">
    <source>
        <dbReference type="Proteomes" id="UP000001292"/>
    </source>
</evidence>
<name>B4HGX3_DROSE</name>
<feature type="transmembrane region" description="Helical" evidence="6">
    <location>
        <begin position="60"/>
        <end position="80"/>
    </location>
</feature>
<evidence type="ECO:0000256" key="1">
    <source>
        <dbReference type="ARBA" id="ARBA00004141"/>
    </source>
</evidence>
<dbReference type="PhylomeDB" id="B4HGX3"/>
<dbReference type="AlphaFoldDB" id="B4HGX3"/>
<evidence type="ECO:0000256" key="5">
    <source>
        <dbReference type="ARBA" id="ARBA00023136"/>
    </source>
</evidence>
<comment type="similarity">
    <text evidence="2">Belongs to the SURF4 family.</text>
</comment>
<evidence type="ECO:0000256" key="3">
    <source>
        <dbReference type="ARBA" id="ARBA00022692"/>
    </source>
</evidence>
<evidence type="ECO:0000256" key="4">
    <source>
        <dbReference type="ARBA" id="ARBA00022989"/>
    </source>
</evidence>
<gene>
    <name evidence="7" type="primary">Dsec\GM26005</name>
    <name evidence="7" type="ORF">Dsec_GM26005</name>
</gene>
<protein>
    <submittedName>
        <fullName evidence="7">GM26005</fullName>
    </submittedName>
</protein>
<evidence type="ECO:0000313" key="7">
    <source>
        <dbReference type="EMBL" id="EDW42444.1"/>
    </source>
</evidence>
<reference evidence="7 8" key="1">
    <citation type="journal article" date="2007" name="Nature">
        <title>Evolution of genes and genomes on the Drosophila phylogeny.</title>
        <authorList>
            <consortium name="Drosophila 12 Genomes Consortium"/>
            <person name="Clark A.G."/>
            <person name="Eisen M.B."/>
            <person name="Smith D.R."/>
            <person name="Bergman C.M."/>
            <person name="Oliver B."/>
            <person name="Markow T.A."/>
            <person name="Kaufman T.C."/>
            <person name="Kellis M."/>
            <person name="Gelbart W."/>
            <person name="Iyer V.N."/>
            <person name="Pollard D.A."/>
            <person name="Sackton T.B."/>
            <person name="Larracuente A.M."/>
            <person name="Singh N.D."/>
            <person name="Abad J.P."/>
            <person name="Abt D.N."/>
            <person name="Adryan B."/>
            <person name="Aguade M."/>
            <person name="Akashi H."/>
            <person name="Anderson W.W."/>
            <person name="Aquadro C.F."/>
            <person name="Ardell D.H."/>
            <person name="Arguello R."/>
            <person name="Artieri C.G."/>
            <person name="Barbash D.A."/>
            <person name="Barker D."/>
            <person name="Barsanti P."/>
            <person name="Batterham P."/>
            <person name="Batzoglou S."/>
            <person name="Begun D."/>
            <person name="Bhutkar A."/>
            <person name="Blanco E."/>
            <person name="Bosak S.A."/>
            <person name="Bradley R.K."/>
            <person name="Brand A.D."/>
            <person name="Brent M.R."/>
            <person name="Brooks A.N."/>
            <person name="Brown R.H."/>
            <person name="Butlin R.K."/>
            <person name="Caggese C."/>
            <person name="Calvi B.R."/>
            <person name="Bernardo de Carvalho A."/>
            <person name="Caspi A."/>
            <person name="Castrezana S."/>
            <person name="Celniker S.E."/>
            <person name="Chang J.L."/>
            <person name="Chapple C."/>
            <person name="Chatterji S."/>
            <person name="Chinwalla A."/>
            <person name="Civetta A."/>
            <person name="Clifton S.W."/>
            <person name="Comeron J.M."/>
            <person name="Costello J.C."/>
            <person name="Coyne J.A."/>
            <person name="Daub J."/>
            <person name="David R.G."/>
            <person name="Delcher A.L."/>
            <person name="Delehaunty K."/>
            <person name="Do C.B."/>
            <person name="Ebling H."/>
            <person name="Edwards K."/>
            <person name="Eickbush T."/>
            <person name="Evans J.D."/>
            <person name="Filipski A."/>
            <person name="Findeiss S."/>
            <person name="Freyhult E."/>
            <person name="Fulton L."/>
            <person name="Fulton R."/>
            <person name="Garcia A.C."/>
            <person name="Gardiner A."/>
            <person name="Garfield D.A."/>
            <person name="Garvin B.E."/>
            <person name="Gibson G."/>
            <person name="Gilbert D."/>
            <person name="Gnerre S."/>
            <person name="Godfrey J."/>
            <person name="Good R."/>
            <person name="Gotea V."/>
            <person name="Gravely B."/>
            <person name="Greenberg A.J."/>
            <person name="Griffiths-Jones S."/>
            <person name="Gross S."/>
            <person name="Guigo R."/>
            <person name="Gustafson E.A."/>
            <person name="Haerty W."/>
            <person name="Hahn M.W."/>
            <person name="Halligan D.L."/>
            <person name="Halpern A.L."/>
            <person name="Halter G.M."/>
            <person name="Han M.V."/>
            <person name="Heger A."/>
            <person name="Hillier L."/>
            <person name="Hinrichs A.S."/>
            <person name="Holmes I."/>
            <person name="Hoskins R.A."/>
            <person name="Hubisz M.J."/>
            <person name="Hultmark D."/>
            <person name="Huntley M.A."/>
            <person name="Jaffe D.B."/>
            <person name="Jagadeeshan S."/>
            <person name="Jeck W.R."/>
            <person name="Johnson J."/>
            <person name="Jones C.D."/>
            <person name="Jordan W.C."/>
            <person name="Karpen G.H."/>
            <person name="Kataoka E."/>
            <person name="Keightley P.D."/>
            <person name="Kheradpour P."/>
            <person name="Kirkness E.F."/>
            <person name="Koerich L.B."/>
            <person name="Kristiansen K."/>
            <person name="Kudrna D."/>
            <person name="Kulathinal R.J."/>
            <person name="Kumar S."/>
            <person name="Kwok R."/>
            <person name="Lander E."/>
            <person name="Langley C.H."/>
            <person name="Lapoint R."/>
            <person name="Lazzaro B.P."/>
            <person name="Lee S.J."/>
            <person name="Levesque L."/>
            <person name="Li R."/>
            <person name="Lin C.F."/>
            <person name="Lin M.F."/>
            <person name="Lindblad-Toh K."/>
            <person name="Llopart A."/>
            <person name="Long M."/>
            <person name="Low L."/>
            <person name="Lozovsky E."/>
            <person name="Lu J."/>
            <person name="Luo M."/>
            <person name="Machado C.A."/>
            <person name="Makalowski W."/>
            <person name="Marzo M."/>
            <person name="Matsuda M."/>
            <person name="Matzkin L."/>
            <person name="McAllister B."/>
            <person name="McBride C.S."/>
            <person name="McKernan B."/>
            <person name="McKernan K."/>
            <person name="Mendez-Lago M."/>
            <person name="Minx P."/>
            <person name="Mollenhauer M.U."/>
            <person name="Montooth K."/>
            <person name="Mount S.M."/>
            <person name="Mu X."/>
            <person name="Myers E."/>
            <person name="Negre B."/>
            <person name="Newfeld S."/>
            <person name="Nielsen R."/>
            <person name="Noor M.A."/>
            <person name="O'Grady P."/>
            <person name="Pachter L."/>
            <person name="Papaceit M."/>
            <person name="Parisi M.J."/>
            <person name="Parisi M."/>
            <person name="Parts L."/>
            <person name="Pedersen J.S."/>
            <person name="Pesole G."/>
            <person name="Phillippy A.M."/>
            <person name="Ponting C.P."/>
            <person name="Pop M."/>
            <person name="Porcelli D."/>
            <person name="Powell J.R."/>
            <person name="Prohaska S."/>
            <person name="Pruitt K."/>
            <person name="Puig M."/>
            <person name="Quesneville H."/>
            <person name="Ram K.R."/>
            <person name="Rand D."/>
            <person name="Rasmussen M.D."/>
            <person name="Reed L.K."/>
            <person name="Reenan R."/>
            <person name="Reily A."/>
            <person name="Remington K.A."/>
            <person name="Rieger T.T."/>
            <person name="Ritchie M.G."/>
            <person name="Robin C."/>
            <person name="Rogers Y.H."/>
            <person name="Rohde C."/>
            <person name="Rozas J."/>
            <person name="Rubenfield M.J."/>
            <person name="Ruiz A."/>
            <person name="Russo S."/>
            <person name="Salzberg S.L."/>
            <person name="Sanchez-Gracia A."/>
            <person name="Saranga D.J."/>
            <person name="Sato H."/>
            <person name="Schaeffer S.W."/>
            <person name="Schatz M.C."/>
            <person name="Schlenke T."/>
            <person name="Schwartz R."/>
            <person name="Segarra C."/>
            <person name="Singh R.S."/>
            <person name="Sirot L."/>
            <person name="Sirota M."/>
            <person name="Sisneros N.B."/>
            <person name="Smith C.D."/>
            <person name="Smith T.F."/>
            <person name="Spieth J."/>
            <person name="Stage D.E."/>
            <person name="Stark A."/>
            <person name="Stephan W."/>
            <person name="Strausberg R.L."/>
            <person name="Strempel S."/>
            <person name="Sturgill D."/>
            <person name="Sutton G."/>
            <person name="Sutton G.G."/>
            <person name="Tao W."/>
            <person name="Teichmann S."/>
            <person name="Tobari Y.N."/>
            <person name="Tomimura Y."/>
            <person name="Tsolas J.M."/>
            <person name="Valente V.L."/>
            <person name="Venter E."/>
            <person name="Venter J.C."/>
            <person name="Vicario S."/>
            <person name="Vieira F.G."/>
            <person name="Vilella A.J."/>
            <person name="Villasante A."/>
            <person name="Walenz B."/>
            <person name="Wang J."/>
            <person name="Wasserman M."/>
            <person name="Watts T."/>
            <person name="Wilson D."/>
            <person name="Wilson R.K."/>
            <person name="Wing R.A."/>
            <person name="Wolfner M.F."/>
            <person name="Wong A."/>
            <person name="Wong G.K."/>
            <person name="Wu C.I."/>
            <person name="Wu G."/>
            <person name="Yamamoto D."/>
            <person name="Yang H.P."/>
            <person name="Yang S.P."/>
            <person name="Yorke J.A."/>
            <person name="Yoshida K."/>
            <person name="Zdobnov E."/>
            <person name="Zhang P."/>
            <person name="Zhang Y."/>
            <person name="Zimin A.V."/>
            <person name="Baldwin J."/>
            <person name="Abdouelleil A."/>
            <person name="Abdulkadir J."/>
            <person name="Abebe A."/>
            <person name="Abera B."/>
            <person name="Abreu J."/>
            <person name="Acer S.C."/>
            <person name="Aftuck L."/>
            <person name="Alexander A."/>
            <person name="An P."/>
            <person name="Anderson E."/>
            <person name="Anderson S."/>
            <person name="Arachi H."/>
            <person name="Azer M."/>
            <person name="Bachantsang P."/>
            <person name="Barry A."/>
            <person name="Bayul T."/>
            <person name="Berlin A."/>
            <person name="Bessette D."/>
            <person name="Bloom T."/>
            <person name="Blye J."/>
            <person name="Boguslavskiy L."/>
            <person name="Bonnet C."/>
            <person name="Boukhgalter B."/>
            <person name="Bourzgui I."/>
            <person name="Brown A."/>
            <person name="Cahill P."/>
            <person name="Channer S."/>
            <person name="Cheshatsang Y."/>
            <person name="Chuda L."/>
            <person name="Citroen M."/>
            <person name="Collymore A."/>
            <person name="Cooke P."/>
            <person name="Costello M."/>
            <person name="D'Aco K."/>
            <person name="Daza R."/>
            <person name="De Haan G."/>
            <person name="DeGray S."/>
            <person name="DeMaso C."/>
            <person name="Dhargay N."/>
            <person name="Dooley K."/>
            <person name="Dooley E."/>
            <person name="Doricent M."/>
            <person name="Dorje P."/>
            <person name="Dorjee K."/>
            <person name="Dupes A."/>
            <person name="Elong R."/>
            <person name="Falk J."/>
            <person name="Farina A."/>
            <person name="Faro S."/>
            <person name="Ferguson D."/>
            <person name="Fisher S."/>
            <person name="Foley C.D."/>
            <person name="Franke A."/>
            <person name="Friedrich D."/>
            <person name="Gadbois L."/>
            <person name="Gearin G."/>
            <person name="Gearin C.R."/>
            <person name="Giannoukos G."/>
            <person name="Goode T."/>
            <person name="Graham J."/>
            <person name="Grandbois E."/>
            <person name="Grewal S."/>
            <person name="Gyaltsen K."/>
            <person name="Hafez N."/>
            <person name="Hagos B."/>
            <person name="Hall J."/>
            <person name="Henson C."/>
            <person name="Hollinger A."/>
            <person name="Honan T."/>
            <person name="Huard M.D."/>
            <person name="Hughes L."/>
            <person name="Hurhula B."/>
            <person name="Husby M.E."/>
            <person name="Kamat A."/>
            <person name="Kanga B."/>
            <person name="Kashin S."/>
            <person name="Khazanovich D."/>
            <person name="Kisner P."/>
            <person name="Lance K."/>
            <person name="Lara M."/>
            <person name="Lee W."/>
            <person name="Lennon N."/>
            <person name="Letendre F."/>
            <person name="LeVine R."/>
            <person name="Lipovsky A."/>
            <person name="Liu X."/>
            <person name="Liu J."/>
            <person name="Liu S."/>
            <person name="Lokyitsang T."/>
            <person name="Lokyitsang Y."/>
            <person name="Lubonja R."/>
            <person name="Lui A."/>
            <person name="MacDonald P."/>
            <person name="Magnisalis V."/>
            <person name="Maru K."/>
            <person name="Matthews C."/>
            <person name="McCusker W."/>
            <person name="McDonough S."/>
            <person name="Mehta T."/>
            <person name="Meldrim J."/>
            <person name="Meneus L."/>
            <person name="Mihai O."/>
            <person name="Mihalev A."/>
            <person name="Mihova T."/>
            <person name="Mittelman R."/>
            <person name="Mlenga V."/>
            <person name="Montmayeur A."/>
            <person name="Mulrain L."/>
            <person name="Navidi A."/>
            <person name="Naylor J."/>
            <person name="Negash T."/>
            <person name="Nguyen T."/>
            <person name="Nguyen N."/>
            <person name="Nicol R."/>
            <person name="Norbu C."/>
            <person name="Norbu N."/>
            <person name="Novod N."/>
            <person name="O'Neill B."/>
            <person name="Osman S."/>
            <person name="Markiewicz E."/>
            <person name="Oyono O.L."/>
            <person name="Patti C."/>
            <person name="Phunkhang P."/>
            <person name="Pierre F."/>
            <person name="Priest M."/>
            <person name="Raghuraman S."/>
            <person name="Rege F."/>
            <person name="Reyes R."/>
            <person name="Rise C."/>
            <person name="Rogov P."/>
            <person name="Ross K."/>
            <person name="Ryan E."/>
            <person name="Settipalli S."/>
            <person name="Shea T."/>
            <person name="Sherpa N."/>
            <person name="Shi L."/>
            <person name="Shih D."/>
            <person name="Sparrow T."/>
            <person name="Spaulding J."/>
            <person name="Stalker J."/>
            <person name="Stange-Thomann N."/>
            <person name="Stavropoulos S."/>
            <person name="Stone C."/>
            <person name="Strader C."/>
            <person name="Tesfaye S."/>
            <person name="Thomson T."/>
            <person name="Thoulutsang Y."/>
            <person name="Thoulutsang D."/>
            <person name="Topham K."/>
            <person name="Topping I."/>
            <person name="Tsamla T."/>
            <person name="Vassiliev H."/>
            <person name="Vo A."/>
            <person name="Wangchuk T."/>
            <person name="Wangdi T."/>
            <person name="Weiand M."/>
            <person name="Wilkinson J."/>
            <person name="Wilson A."/>
            <person name="Yadav S."/>
            <person name="Young G."/>
            <person name="Yu Q."/>
            <person name="Zembek L."/>
            <person name="Zhong D."/>
            <person name="Zimmer A."/>
            <person name="Zwirko Z."/>
            <person name="Jaffe D.B."/>
            <person name="Alvarez P."/>
            <person name="Brockman W."/>
            <person name="Butler J."/>
            <person name="Chin C."/>
            <person name="Gnerre S."/>
            <person name="Grabherr M."/>
            <person name="Kleber M."/>
            <person name="Mauceli E."/>
            <person name="MacCallum I."/>
        </authorList>
    </citation>
    <scope>NUCLEOTIDE SEQUENCE [LARGE SCALE GENOMIC DNA]</scope>
    <source>
        <strain evidence="8">Rob3c / Tucson 14021-0248.25</strain>
    </source>
</reference>
<keyword evidence="5 6" id="KW-0472">Membrane</keyword>